<organism evidence="4 5">
    <name type="scientific">Dreissena polymorpha</name>
    <name type="common">Zebra mussel</name>
    <name type="synonym">Mytilus polymorpha</name>
    <dbReference type="NCBI Taxonomy" id="45954"/>
    <lineage>
        <taxon>Eukaryota</taxon>
        <taxon>Metazoa</taxon>
        <taxon>Spiralia</taxon>
        <taxon>Lophotrochozoa</taxon>
        <taxon>Mollusca</taxon>
        <taxon>Bivalvia</taxon>
        <taxon>Autobranchia</taxon>
        <taxon>Heteroconchia</taxon>
        <taxon>Euheterodonta</taxon>
        <taxon>Imparidentia</taxon>
        <taxon>Neoheterodontei</taxon>
        <taxon>Myida</taxon>
        <taxon>Dreissenoidea</taxon>
        <taxon>Dreissenidae</taxon>
        <taxon>Dreissena</taxon>
    </lineage>
</organism>
<gene>
    <name evidence="4" type="ORF">DPMN_092805</name>
</gene>
<name>A0A9D4R0I1_DREPO</name>
<dbReference type="Pfam" id="PF03281">
    <property type="entry name" value="Mab-21"/>
    <property type="match status" value="1"/>
</dbReference>
<reference evidence="4" key="2">
    <citation type="submission" date="2020-11" db="EMBL/GenBank/DDBJ databases">
        <authorList>
            <person name="McCartney M.A."/>
            <person name="Auch B."/>
            <person name="Kono T."/>
            <person name="Mallez S."/>
            <person name="Becker A."/>
            <person name="Gohl D.M."/>
            <person name="Silverstein K.A.T."/>
            <person name="Koren S."/>
            <person name="Bechman K.B."/>
            <person name="Herman A."/>
            <person name="Abrahante J.E."/>
            <person name="Garbe J."/>
        </authorList>
    </citation>
    <scope>NUCLEOTIDE SEQUENCE</scope>
    <source>
        <strain evidence="4">Duluth1</strain>
        <tissue evidence="4">Whole animal</tissue>
    </source>
</reference>
<dbReference type="PANTHER" id="PTHR10656:SF69">
    <property type="entry name" value="MAB-21-LIKE HHH_H2TH-LIKE DOMAIN-CONTAINING PROTEIN"/>
    <property type="match status" value="1"/>
</dbReference>
<dbReference type="PANTHER" id="PTHR10656">
    <property type="entry name" value="CELL FATE DETERMINING PROTEIN MAB21-RELATED"/>
    <property type="match status" value="1"/>
</dbReference>
<dbReference type="Proteomes" id="UP000828390">
    <property type="component" value="Unassembled WGS sequence"/>
</dbReference>
<comment type="caution">
    <text evidence="4">The sequence shown here is derived from an EMBL/GenBank/DDBJ whole genome shotgun (WGS) entry which is preliminary data.</text>
</comment>
<dbReference type="SMART" id="SM01265">
    <property type="entry name" value="Mab-21"/>
    <property type="match status" value="1"/>
</dbReference>
<evidence type="ECO:0000259" key="2">
    <source>
        <dbReference type="Pfam" id="PF03281"/>
    </source>
</evidence>
<protein>
    <recommendedName>
        <fullName evidence="6">Mab-21-like HhH/H2TH-like domain-containing protein</fullName>
    </recommendedName>
</protein>
<dbReference type="InterPro" id="IPR046903">
    <property type="entry name" value="Mab-21-like_nuc_Trfase"/>
</dbReference>
<proteinExistence type="inferred from homology"/>
<dbReference type="Gene3D" id="1.10.1410.40">
    <property type="match status" value="1"/>
</dbReference>
<evidence type="ECO:0008006" key="6">
    <source>
        <dbReference type="Google" id="ProtNLM"/>
    </source>
</evidence>
<feature type="domain" description="Mab-21-like HhH/H2TH-like" evidence="3">
    <location>
        <begin position="286"/>
        <end position="367"/>
    </location>
</feature>
<dbReference type="Pfam" id="PF20266">
    <property type="entry name" value="Mab-21_C"/>
    <property type="match status" value="1"/>
</dbReference>
<keyword evidence="5" id="KW-1185">Reference proteome</keyword>
<evidence type="ECO:0000313" key="4">
    <source>
        <dbReference type="EMBL" id="KAH3850394.1"/>
    </source>
</evidence>
<dbReference type="InterPro" id="IPR046906">
    <property type="entry name" value="Mab-21_HhH/H2TH-like"/>
</dbReference>
<dbReference type="EMBL" id="JAIWYP010000003">
    <property type="protein sequence ID" value="KAH3850394.1"/>
    <property type="molecule type" value="Genomic_DNA"/>
</dbReference>
<accession>A0A9D4R0I1</accession>
<evidence type="ECO:0000256" key="1">
    <source>
        <dbReference type="ARBA" id="ARBA00008307"/>
    </source>
</evidence>
<dbReference type="InterPro" id="IPR024810">
    <property type="entry name" value="MAB21L/cGLR"/>
</dbReference>
<sequence>MCDYTEVCSQLKMSEGRIDLTMSDTGRVSIHNSLYSRYSRNHVEGVSVEVCHIMTLLGYGEETRRRRVEKYRENDMLWNAQHLDSTFITAGSKAEGLTCWLESDHDLLFMPKGVLCVEAGIDLHTIPDEIEVYMMDTRAYPGHCRMLLERCDHTHLHFDNKVLCDDGNGNTLLSSGLLLDVLSKRKFNIGAPLERAGPSLPRLIGQEINIDLVFAVHCQCPGILQRWAQRSRHWPPPDVVQKVVSLGSVVTPIGFRGSEFKYFEWRICFNMGETELVNNLTETQAKVYVLLKMIVKEVLKPKKKEITSFVLKSLIFWQAERNATAMFKDRNLIQWLHDALGTLRTVISSTQLPYYMIPERNLMAACGLQEEQQRKWVADIADMMEEGPRVILRLPKIRRAIICHPEPLLWFSRKRLEMEMLRLEWMIRFEQSRRDANGECDFSDIILTEIQRRMNEIALVVCLRMFMEGGIVTLQNDIFSSLLM</sequence>
<evidence type="ECO:0000313" key="5">
    <source>
        <dbReference type="Proteomes" id="UP000828390"/>
    </source>
</evidence>
<reference evidence="4" key="1">
    <citation type="journal article" date="2019" name="bioRxiv">
        <title>The Genome of the Zebra Mussel, Dreissena polymorpha: A Resource for Invasive Species Research.</title>
        <authorList>
            <person name="McCartney M.A."/>
            <person name="Auch B."/>
            <person name="Kono T."/>
            <person name="Mallez S."/>
            <person name="Zhang Y."/>
            <person name="Obille A."/>
            <person name="Becker A."/>
            <person name="Abrahante J.E."/>
            <person name="Garbe J."/>
            <person name="Badalamenti J.P."/>
            <person name="Herman A."/>
            <person name="Mangelson H."/>
            <person name="Liachko I."/>
            <person name="Sullivan S."/>
            <person name="Sone E.D."/>
            <person name="Koren S."/>
            <person name="Silverstein K.A.T."/>
            <person name="Beckman K.B."/>
            <person name="Gohl D.M."/>
        </authorList>
    </citation>
    <scope>NUCLEOTIDE SEQUENCE</scope>
    <source>
        <strain evidence="4">Duluth1</strain>
        <tissue evidence="4">Whole animal</tissue>
    </source>
</reference>
<feature type="domain" description="Mab-21-like nucleotidyltransferase" evidence="2">
    <location>
        <begin position="207"/>
        <end position="278"/>
    </location>
</feature>
<comment type="similarity">
    <text evidence="1">Belongs to the mab-21 family.</text>
</comment>
<evidence type="ECO:0000259" key="3">
    <source>
        <dbReference type="Pfam" id="PF20266"/>
    </source>
</evidence>
<dbReference type="AlphaFoldDB" id="A0A9D4R0I1"/>